<dbReference type="PROSITE" id="PS51257">
    <property type="entry name" value="PROKAR_LIPOPROTEIN"/>
    <property type="match status" value="1"/>
</dbReference>
<evidence type="ECO:0000313" key="2">
    <source>
        <dbReference type="EMBL" id="TJY36290.1"/>
    </source>
</evidence>
<accession>A0A4U0EWR1</accession>
<dbReference type="OrthoDB" id="1369691at2"/>
<feature type="signal peptide" evidence="1">
    <location>
        <begin position="1"/>
        <end position="22"/>
    </location>
</feature>
<keyword evidence="1" id="KW-0732">Signal</keyword>
<evidence type="ECO:0000313" key="3">
    <source>
        <dbReference type="Proteomes" id="UP000307657"/>
    </source>
</evidence>
<evidence type="ECO:0008006" key="4">
    <source>
        <dbReference type="Google" id="ProtNLM"/>
    </source>
</evidence>
<dbReference type="AlphaFoldDB" id="A0A4U0EWR1"/>
<protein>
    <recommendedName>
        <fullName evidence="4">DUF2846 domain-containing protein</fullName>
    </recommendedName>
</protein>
<dbReference type="RefSeq" id="WP_136842276.1">
    <property type="nucleotide sequence ID" value="NZ_SUPL01000003.1"/>
</dbReference>
<feature type="chain" id="PRO_5021003797" description="DUF2846 domain-containing protein" evidence="1">
    <location>
        <begin position="23"/>
        <end position="150"/>
    </location>
</feature>
<keyword evidence="3" id="KW-1185">Reference proteome</keyword>
<gene>
    <name evidence="2" type="ORF">E5167_06380</name>
</gene>
<comment type="caution">
    <text evidence="2">The sequence shown here is derived from an EMBL/GenBank/DDBJ whole genome shotgun (WGS) entry which is preliminary data.</text>
</comment>
<evidence type="ECO:0000256" key="1">
    <source>
        <dbReference type="SAM" id="SignalP"/>
    </source>
</evidence>
<proteinExistence type="predicted"/>
<dbReference type="EMBL" id="SUPL01000003">
    <property type="protein sequence ID" value="TJY36290.1"/>
    <property type="molecule type" value="Genomic_DNA"/>
</dbReference>
<name>A0A4U0EWR1_9FLAO</name>
<dbReference type="Proteomes" id="UP000307657">
    <property type="component" value="Unassembled WGS sequence"/>
</dbReference>
<organism evidence="2 3">
    <name type="scientific">Pontimicrobium aquaticum</name>
    <dbReference type="NCBI Taxonomy" id="2565367"/>
    <lineage>
        <taxon>Bacteria</taxon>
        <taxon>Pseudomonadati</taxon>
        <taxon>Bacteroidota</taxon>
        <taxon>Flavobacteriia</taxon>
        <taxon>Flavobacteriales</taxon>
        <taxon>Flavobacteriaceae</taxon>
        <taxon>Pontimicrobium</taxon>
    </lineage>
</organism>
<sequence>MKNIRIIIASFSFILLTSCALKPITSEYTFIKTNIENVELNDLGNGNVLIYNGANILHKMDNTARLNIWLDQKPLGQIRPSEYVIINLKKGKHHFKVLHIDVVNMRSEHEIEIDNKTKVIKIKPTITSNKLEITNEFPKNFDKFKYAEKR</sequence>
<reference evidence="2 3" key="1">
    <citation type="submission" date="2019-04" db="EMBL/GenBank/DDBJ databases">
        <title>Lacinutrix sp. nov., isolated from marine water.</title>
        <authorList>
            <person name="Kim W."/>
        </authorList>
    </citation>
    <scope>NUCLEOTIDE SEQUENCE [LARGE SCALE GENOMIC DNA]</scope>
    <source>
        <strain evidence="2 3">CAU 1491</strain>
    </source>
</reference>